<dbReference type="Proteomes" id="UP000589036">
    <property type="component" value="Unassembled WGS sequence"/>
</dbReference>
<comment type="caution">
    <text evidence="4">The sequence shown here is derived from an EMBL/GenBank/DDBJ whole genome shotgun (WGS) entry which is preliminary data.</text>
</comment>
<feature type="region of interest" description="Disordered" evidence="1">
    <location>
        <begin position="175"/>
        <end position="207"/>
    </location>
</feature>
<dbReference type="RefSeq" id="WP_312863307.1">
    <property type="nucleotide sequence ID" value="NZ_BAAAYY010000037.1"/>
</dbReference>
<feature type="chain" id="PRO_5038863971" description="TPM domain-containing protein" evidence="3">
    <location>
        <begin position="31"/>
        <end position="445"/>
    </location>
</feature>
<feature type="transmembrane region" description="Helical" evidence="2">
    <location>
        <begin position="213"/>
        <end position="234"/>
    </location>
</feature>
<evidence type="ECO:0000313" key="5">
    <source>
        <dbReference type="Proteomes" id="UP000589036"/>
    </source>
</evidence>
<evidence type="ECO:0000256" key="2">
    <source>
        <dbReference type="SAM" id="Phobius"/>
    </source>
</evidence>
<dbReference type="InterPro" id="IPR006311">
    <property type="entry name" value="TAT_signal"/>
</dbReference>
<dbReference type="AlphaFoldDB" id="A0A852U6N0"/>
<reference evidence="4 5" key="1">
    <citation type="submission" date="2020-07" db="EMBL/GenBank/DDBJ databases">
        <title>Sequencing the genomes of 1000 actinobacteria strains.</title>
        <authorList>
            <person name="Klenk H.-P."/>
        </authorList>
    </citation>
    <scope>NUCLEOTIDE SEQUENCE [LARGE SCALE GENOMIC DNA]</scope>
    <source>
        <strain evidence="4 5">CXB654</strain>
    </source>
</reference>
<name>A0A852U6N0_9ACTN</name>
<keyword evidence="3" id="KW-0732">Signal</keyword>
<proteinExistence type="predicted"/>
<evidence type="ECO:0000256" key="1">
    <source>
        <dbReference type="SAM" id="MobiDB-lite"/>
    </source>
</evidence>
<dbReference type="EMBL" id="JACCCC010000001">
    <property type="protein sequence ID" value="NYE49734.1"/>
    <property type="molecule type" value="Genomic_DNA"/>
</dbReference>
<keyword evidence="2" id="KW-0812">Transmembrane</keyword>
<evidence type="ECO:0000256" key="3">
    <source>
        <dbReference type="SAM" id="SignalP"/>
    </source>
</evidence>
<accession>A0A852U6N0</accession>
<gene>
    <name evidence="4" type="ORF">HDA32_004854</name>
</gene>
<feature type="signal peptide" evidence="3">
    <location>
        <begin position="1"/>
        <end position="30"/>
    </location>
</feature>
<organism evidence="4 5">
    <name type="scientific">Spinactinospora alkalitolerans</name>
    <dbReference type="NCBI Taxonomy" id="687207"/>
    <lineage>
        <taxon>Bacteria</taxon>
        <taxon>Bacillati</taxon>
        <taxon>Actinomycetota</taxon>
        <taxon>Actinomycetes</taxon>
        <taxon>Streptosporangiales</taxon>
        <taxon>Nocardiopsidaceae</taxon>
        <taxon>Spinactinospora</taxon>
    </lineage>
</organism>
<sequence length="445" mass="46911">MSIERRLAAGLAAALFGAAAALGWSAPAGADADSPAQRIAESLRESPVYVDPSLDSALPEEDRAALAEQIEESGEPIRVVLVPLVSGDAWQGDPDQLVGAVHDRMGGESASYLTLGSSDQLHGTGFPTEEGDNAHYAALAVSYENDFADVPIADRIRRAVEITAAGRGREVYERETARYEEEHPPEDGGPGLPEIEGESGAGDDGGSAWPTPAVIAAVIAAVAVVFIGALPVLWRRWSARVRVPALPQHAVFDNADDARRDEVAARTHRELVEVGERLEGADIDAGPEAATAAHQEALDAYAAAGKAYDAAQGGPDGLADLAGALVLLDVSEDALSLAEAATAGRRAPKRRAHCFFNPLHGTATRPTPWRAVGTRRGVTVPLCSACAAAVRDRRTPQALTVEHEGRRVPYYEVPAEESVWSATGYGALRGDLVQRILRGDLRRSG</sequence>
<evidence type="ECO:0008006" key="6">
    <source>
        <dbReference type="Google" id="ProtNLM"/>
    </source>
</evidence>
<keyword evidence="5" id="KW-1185">Reference proteome</keyword>
<evidence type="ECO:0000313" key="4">
    <source>
        <dbReference type="EMBL" id="NYE49734.1"/>
    </source>
</evidence>
<keyword evidence="2" id="KW-1133">Transmembrane helix</keyword>
<protein>
    <recommendedName>
        <fullName evidence="6">TPM domain-containing protein</fullName>
    </recommendedName>
</protein>
<dbReference type="PROSITE" id="PS51318">
    <property type="entry name" value="TAT"/>
    <property type="match status" value="1"/>
</dbReference>
<keyword evidence="2" id="KW-0472">Membrane</keyword>
<feature type="compositionally biased region" description="Basic and acidic residues" evidence="1">
    <location>
        <begin position="175"/>
        <end position="186"/>
    </location>
</feature>